<evidence type="ECO:0000256" key="1">
    <source>
        <dbReference type="SAM" id="MobiDB-lite"/>
    </source>
</evidence>
<comment type="caution">
    <text evidence="3">The sequence shown here is derived from an EMBL/GenBank/DDBJ whole genome shotgun (WGS) entry which is preliminary data.</text>
</comment>
<dbReference type="Gene3D" id="3.40.630.30">
    <property type="match status" value="1"/>
</dbReference>
<evidence type="ECO:0000313" key="3">
    <source>
        <dbReference type="EMBL" id="KAJ3558634.1"/>
    </source>
</evidence>
<dbReference type="InterPro" id="IPR052523">
    <property type="entry name" value="Trichothecene_AcTrans"/>
</dbReference>
<sequence>MTYYLVMDAFSNSEFTYWWGPIEVMRSWHEERIQRRFVNPNTQQFKVVDDKTGVIVAWAKWDPPARMAGLREGFTVYDEAGQPVSTSDNLKSQSEDEGEEDTGESLALGAPAGSDVELFKEFFDGLVSMENKYQASERLVLTHLCTRRSYHGRGLGAALLYPVLEIADKEGLTAYLEATQAGLKLYQNLGFETVDKLEFHHSKPRIRTPTTLQCVLPSLLPYTPLVACSLNDYVEGAAGTVIYYALEGLLG</sequence>
<dbReference type="GO" id="GO:0016747">
    <property type="term" value="F:acyltransferase activity, transferring groups other than amino-acyl groups"/>
    <property type="evidence" value="ECO:0007669"/>
    <property type="project" value="InterPro"/>
</dbReference>
<gene>
    <name evidence="3" type="ORF">NPX13_g9671</name>
</gene>
<keyword evidence="4" id="KW-1185">Reference proteome</keyword>
<dbReference type="CDD" id="cd04301">
    <property type="entry name" value="NAT_SF"/>
    <property type="match status" value="1"/>
</dbReference>
<evidence type="ECO:0000259" key="2">
    <source>
        <dbReference type="PROSITE" id="PS51186"/>
    </source>
</evidence>
<reference evidence="3" key="1">
    <citation type="submission" date="2022-07" db="EMBL/GenBank/DDBJ databases">
        <title>Genome Sequence of Xylaria arbuscula.</title>
        <authorList>
            <person name="Buettner E."/>
        </authorList>
    </citation>
    <scope>NUCLEOTIDE SEQUENCE</scope>
    <source>
        <strain evidence="3">VT107</strain>
    </source>
</reference>
<dbReference type="VEuPathDB" id="FungiDB:F4678DRAFT_149433"/>
<accession>A0A9W8N6A2</accession>
<dbReference type="PANTHER" id="PTHR42791:SF2">
    <property type="entry name" value="N-ACETYLTRANSFERASE DOMAIN-CONTAINING PROTEIN"/>
    <property type="match status" value="1"/>
</dbReference>
<feature type="compositionally biased region" description="Polar residues" evidence="1">
    <location>
        <begin position="83"/>
        <end position="92"/>
    </location>
</feature>
<dbReference type="PANTHER" id="PTHR42791">
    <property type="entry name" value="GNAT FAMILY ACETYLTRANSFERASE"/>
    <property type="match status" value="1"/>
</dbReference>
<protein>
    <recommendedName>
        <fullName evidence="2">N-acetyltransferase domain-containing protein</fullName>
    </recommendedName>
</protein>
<dbReference type="SUPFAM" id="SSF55729">
    <property type="entry name" value="Acyl-CoA N-acyltransferases (Nat)"/>
    <property type="match status" value="1"/>
</dbReference>
<dbReference type="Proteomes" id="UP001148614">
    <property type="component" value="Unassembled WGS sequence"/>
</dbReference>
<dbReference type="InterPro" id="IPR000182">
    <property type="entry name" value="GNAT_dom"/>
</dbReference>
<name>A0A9W8N6A2_9PEZI</name>
<organism evidence="3 4">
    <name type="scientific">Xylaria arbuscula</name>
    <dbReference type="NCBI Taxonomy" id="114810"/>
    <lineage>
        <taxon>Eukaryota</taxon>
        <taxon>Fungi</taxon>
        <taxon>Dikarya</taxon>
        <taxon>Ascomycota</taxon>
        <taxon>Pezizomycotina</taxon>
        <taxon>Sordariomycetes</taxon>
        <taxon>Xylariomycetidae</taxon>
        <taxon>Xylariales</taxon>
        <taxon>Xylariaceae</taxon>
        <taxon>Xylaria</taxon>
    </lineage>
</organism>
<feature type="domain" description="N-acetyltransferase" evidence="2">
    <location>
        <begin position="75"/>
        <end position="213"/>
    </location>
</feature>
<dbReference type="EMBL" id="JANPWZ010002452">
    <property type="protein sequence ID" value="KAJ3558634.1"/>
    <property type="molecule type" value="Genomic_DNA"/>
</dbReference>
<proteinExistence type="predicted"/>
<dbReference type="AlphaFoldDB" id="A0A9W8N6A2"/>
<feature type="region of interest" description="Disordered" evidence="1">
    <location>
        <begin position="81"/>
        <end position="109"/>
    </location>
</feature>
<evidence type="ECO:0000313" key="4">
    <source>
        <dbReference type="Proteomes" id="UP001148614"/>
    </source>
</evidence>
<dbReference type="InterPro" id="IPR016181">
    <property type="entry name" value="Acyl_CoA_acyltransferase"/>
</dbReference>
<dbReference type="PROSITE" id="PS51186">
    <property type="entry name" value="GNAT"/>
    <property type="match status" value="1"/>
</dbReference>
<dbReference type="Pfam" id="PF00583">
    <property type="entry name" value="Acetyltransf_1"/>
    <property type="match status" value="1"/>
</dbReference>